<name>A0ABM8UPE3_9BACT</name>
<dbReference type="RefSeq" id="WP_229254615.1">
    <property type="nucleotide sequence ID" value="NZ_CAJRAU010000002.1"/>
</dbReference>
<evidence type="ECO:0000256" key="1">
    <source>
        <dbReference type="SAM" id="Phobius"/>
    </source>
</evidence>
<organism evidence="3 4">
    <name type="scientific">Dyadobacter linearis</name>
    <dbReference type="NCBI Taxonomy" id="2823330"/>
    <lineage>
        <taxon>Bacteria</taxon>
        <taxon>Pseudomonadati</taxon>
        <taxon>Bacteroidota</taxon>
        <taxon>Cytophagia</taxon>
        <taxon>Cytophagales</taxon>
        <taxon>Spirosomataceae</taxon>
        <taxon>Dyadobacter</taxon>
    </lineage>
</organism>
<feature type="domain" description="Urease accessory protein UreH-like transmembrane" evidence="2">
    <location>
        <begin position="9"/>
        <end position="208"/>
    </location>
</feature>
<evidence type="ECO:0000259" key="2">
    <source>
        <dbReference type="Pfam" id="PF13386"/>
    </source>
</evidence>
<dbReference type="InterPro" id="IPR039447">
    <property type="entry name" value="UreH-like_TM_dom"/>
</dbReference>
<feature type="transmembrane region" description="Helical" evidence="1">
    <location>
        <begin position="194"/>
        <end position="215"/>
    </location>
</feature>
<accession>A0ABM8UPE3</accession>
<sequence length="233" mass="24835">MTTALPLLALTMGLVSSLHCIGMCGPIALAMPVHRGSRWRQAAGLLTYNFGRAGGYVLLGLLVGSIGASLAWIGLLKYLSIAVGFTMLLYVFWPGSFNSHFRPPVFWVKIVSDLKKKMALLLQSGDLEKSALLGFLNGLLPCGMVYMALLSSVATGSIAGSGVYMLLFGLGTFPAMLAVGFARQKITPAIRSKINYFTPFVLALAGIWLVARGFLTELPQPQSGKATSVTVCK</sequence>
<keyword evidence="1" id="KW-0812">Transmembrane</keyword>
<dbReference type="PANTHER" id="PTHR42208:SF1">
    <property type="entry name" value="HEAVY METAL TRANSPORTER"/>
    <property type="match status" value="1"/>
</dbReference>
<proteinExistence type="predicted"/>
<evidence type="ECO:0000313" key="3">
    <source>
        <dbReference type="EMBL" id="CAG5069373.1"/>
    </source>
</evidence>
<dbReference type="Pfam" id="PF13386">
    <property type="entry name" value="DsbD_2"/>
    <property type="match status" value="1"/>
</dbReference>
<keyword evidence="1" id="KW-0472">Membrane</keyword>
<protein>
    <recommendedName>
        <fullName evidence="2">Urease accessory protein UreH-like transmembrane domain-containing protein</fullName>
    </recommendedName>
</protein>
<feature type="transmembrane region" description="Helical" evidence="1">
    <location>
        <begin position="131"/>
        <end position="150"/>
    </location>
</feature>
<evidence type="ECO:0000313" key="4">
    <source>
        <dbReference type="Proteomes" id="UP000679725"/>
    </source>
</evidence>
<keyword evidence="1" id="KW-1133">Transmembrane helix</keyword>
<feature type="transmembrane region" description="Helical" evidence="1">
    <location>
        <begin position="54"/>
        <end position="73"/>
    </location>
</feature>
<comment type="caution">
    <text evidence="3">The sequence shown here is derived from an EMBL/GenBank/DDBJ whole genome shotgun (WGS) entry which is preliminary data.</text>
</comment>
<feature type="transmembrane region" description="Helical" evidence="1">
    <location>
        <begin position="162"/>
        <end position="182"/>
    </location>
</feature>
<keyword evidence="4" id="KW-1185">Reference proteome</keyword>
<feature type="transmembrane region" description="Helical" evidence="1">
    <location>
        <begin position="78"/>
        <end position="97"/>
    </location>
</feature>
<dbReference type="EMBL" id="CAJRAU010000002">
    <property type="protein sequence ID" value="CAG5069373.1"/>
    <property type="molecule type" value="Genomic_DNA"/>
</dbReference>
<dbReference type="Proteomes" id="UP000679725">
    <property type="component" value="Unassembled WGS sequence"/>
</dbReference>
<gene>
    <name evidence="3" type="ORF">DYBT9623_02109</name>
</gene>
<dbReference type="PANTHER" id="PTHR42208">
    <property type="entry name" value="HEAVY METAL TRANSPORTER-RELATED"/>
    <property type="match status" value="1"/>
</dbReference>
<reference evidence="3 4" key="1">
    <citation type="submission" date="2021-04" db="EMBL/GenBank/DDBJ databases">
        <authorList>
            <person name="Rodrigo-Torres L."/>
            <person name="Arahal R. D."/>
            <person name="Lucena T."/>
        </authorList>
    </citation>
    <scope>NUCLEOTIDE SEQUENCE [LARGE SCALE GENOMIC DNA]</scope>
    <source>
        <strain evidence="3 4">CECT 9623</strain>
    </source>
</reference>